<dbReference type="EMBL" id="BSUO01000001">
    <property type="protein sequence ID" value="GMA41926.1"/>
    <property type="molecule type" value="Genomic_DNA"/>
</dbReference>
<dbReference type="InterPro" id="IPR036513">
    <property type="entry name" value="STAS_dom_sf"/>
</dbReference>
<organism evidence="1 2">
    <name type="scientific">Mobilicoccus caccae</name>
    <dbReference type="NCBI Taxonomy" id="1859295"/>
    <lineage>
        <taxon>Bacteria</taxon>
        <taxon>Bacillati</taxon>
        <taxon>Actinomycetota</taxon>
        <taxon>Actinomycetes</taxon>
        <taxon>Micrococcales</taxon>
        <taxon>Dermatophilaceae</taxon>
        <taxon>Mobilicoccus</taxon>
    </lineage>
</organism>
<dbReference type="Gene3D" id="3.30.750.24">
    <property type="entry name" value="STAS domain"/>
    <property type="match status" value="1"/>
</dbReference>
<accession>A0ABQ6IXY1</accession>
<gene>
    <name evidence="1" type="ORF">GCM10025883_39710</name>
</gene>
<dbReference type="SUPFAM" id="SSF52091">
    <property type="entry name" value="SpoIIaa-like"/>
    <property type="match status" value="1"/>
</dbReference>
<comment type="caution">
    <text evidence="1">The sequence shown here is derived from an EMBL/GenBank/DDBJ whole genome shotgun (WGS) entry which is preliminary data.</text>
</comment>
<evidence type="ECO:0008006" key="3">
    <source>
        <dbReference type="Google" id="ProtNLM"/>
    </source>
</evidence>
<sequence length="132" mass="14235">MKIDLRFRFVSSTAWLSIAGAVDAYSHAELARRLLDLGRLECSVLHLDVGGLTHIEPESLHAIDEARRAMVDRGATFDVTVASTTFTLASLMCGYTDLAAHARVAGRVPASELPPYTSIISPTIETGSGRHL</sequence>
<evidence type="ECO:0000313" key="2">
    <source>
        <dbReference type="Proteomes" id="UP001157126"/>
    </source>
</evidence>
<name>A0ABQ6IXY1_9MICO</name>
<dbReference type="Proteomes" id="UP001157126">
    <property type="component" value="Unassembled WGS sequence"/>
</dbReference>
<keyword evidence="2" id="KW-1185">Reference proteome</keyword>
<dbReference type="RefSeq" id="WP_284305413.1">
    <property type="nucleotide sequence ID" value="NZ_BSUO01000001.1"/>
</dbReference>
<evidence type="ECO:0000313" key="1">
    <source>
        <dbReference type="EMBL" id="GMA41926.1"/>
    </source>
</evidence>
<reference evidence="2" key="1">
    <citation type="journal article" date="2019" name="Int. J. Syst. Evol. Microbiol.">
        <title>The Global Catalogue of Microorganisms (GCM) 10K type strain sequencing project: providing services to taxonomists for standard genome sequencing and annotation.</title>
        <authorList>
            <consortium name="The Broad Institute Genomics Platform"/>
            <consortium name="The Broad Institute Genome Sequencing Center for Infectious Disease"/>
            <person name="Wu L."/>
            <person name="Ma J."/>
        </authorList>
    </citation>
    <scope>NUCLEOTIDE SEQUENCE [LARGE SCALE GENOMIC DNA]</scope>
    <source>
        <strain evidence="2">NBRC 113072</strain>
    </source>
</reference>
<proteinExistence type="predicted"/>
<protein>
    <recommendedName>
        <fullName evidence="3">STAS domain-containing protein</fullName>
    </recommendedName>
</protein>